<evidence type="ECO:0000313" key="9">
    <source>
        <dbReference type="Proteomes" id="UP001589691"/>
    </source>
</evidence>
<accession>A0ABV5WRL5</accession>
<dbReference type="PANTHER" id="PTHR31760:SF0">
    <property type="entry name" value="S-ADENOSYL-L-METHIONINE-DEPENDENT METHYLTRANSFERASES SUPERFAMILY PROTEIN"/>
    <property type="match status" value="1"/>
</dbReference>
<comment type="function">
    <text evidence="6">Specifically methylates the N7 position of a guanine in 16S rRNA.</text>
</comment>
<reference evidence="8 9" key="1">
    <citation type="submission" date="2024-09" db="EMBL/GenBank/DDBJ databases">
        <authorList>
            <person name="Sun Q."/>
            <person name="Mori K."/>
        </authorList>
    </citation>
    <scope>NUCLEOTIDE SEQUENCE [LARGE SCALE GENOMIC DNA]</scope>
    <source>
        <strain evidence="8 9">TBRC 4576</strain>
    </source>
</reference>
<feature type="binding site" evidence="6">
    <location>
        <position position="84"/>
    </location>
    <ligand>
        <name>S-adenosyl-L-methionine</name>
        <dbReference type="ChEBI" id="CHEBI:59789"/>
    </ligand>
</feature>
<dbReference type="GO" id="GO:0008168">
    <property type="term" value="F:methyltransferase activity"/>
    <property type="evidence" value="ECO:0007669"/>
    <property type="project" value="UniProtKB-KW"/>
</dbReference>
<comment type="similarity">
    <text evidence="6">Belongs to the methyltransferase superfamily. RNA methyltransferase RsmG family.</text>
</comment>
<keyword evidence="9" id="KW-1185">Reference proteome</keyword>
<protein>
    <recommendedName>
        <fullName evidence="6">Ribosomal RNA small subunit methyltransferase G</fullName>
        <ecNumber evidence="6">2.1.1.-</ecNumber>
    </recommendedName>
    <alternativeName>
        <fullName evidence="6">16S rRNA 7-methylguanosine methyltransferase</fullName>
        <shortName evidence="6">16S rRNA m7G methyltransferase</shortName>
    </alternativeName>
</protein>
<feature type="binding site" evidence="6">
    <location>
        <position position="79"/>
    </location>
    <ligand>
        <name>S-adenosyl-L-methionine</name>
        <dbReference type="ChEBI" id="CHEBI:59789"/>
    </ligand>
</feature>
<keyword evidence="4 6" id="KW-0808">Transferase</keyword>
<keyword evidence="2 6" id="KW-0698">rRNA processing</keyword>
<dbReference type="InterPro" id="IPR029063">
    <property type="entry name" value="SAM-dependent_MTases_sf"/>
</dbReference>
<keyword evidence="5 6" id="KW-0949">S-adenosyl-L-methionine</keyword>
<dbReference type="InterPro" id="IPR003682">
    <property type="entry name" value="rRNA_ssu_MeTfrase_G"/>
</dbReference>
<evidence type="ECO:0000256" key="3">
    <source>
        <dbReference type="ARBA" id="ARBA00022603"/>
    </source>
</evidence>
<dbReference type="EMBL" id="JBHLZY010000005">
    <property type="protein sequence ID" value="MFB9768803.1"/>
    <property type="molecule type" value="Genomic_DNA"/>
</dbReference>
<dbReference type="CDD" id="cd02440">
    <property type="entry name" value="AdoMet_MTases"/>
    <property type="match status" value="1"/>
</dbReference>
<comment type="caution">
    <text evidence="6">Lacks conserved residue(s) required for the propagation of feature annotation.</text>
</comment>
<dbReference type="PIRSF" id="PIRSF003078">
    <property type="entry name" value="GidB"/>
    <property type="match status" value="1"/>
</dbReference>
<gene>
    <name evidence="6 8" type="primary">rsmG</name>
    <name evidence="8" type="ORF">ACFFLI_02815</name>
</gene>
<dbReference type="Pfam" id="PF02527">
    <property type="entry name" value="GidB"/>
    <property type="match status" value="1"/>
</dbReference>
<sequence length="245" mass="27124">MNPEEFKQALAQRGIALTTQQLAQFATYFKLLVETNRQFNLTTITAEPEVYLKHFYDSLTPAFYVPALREAPLTICDVGAGAGFPSIPLKIAFPQLRVTIVDSLNKRINFLQRLVDQLGLTDVQLFHDRAETFAGKKSPNRESYDLVTARAVARLSVLSELCLPLVKVGGQMVALKAANARTETAEGEYAVQVLGGQITADESFELPVTSDPRHIIVIDKRQATPKRYPRKPGTPAKQPLTARQS</sequence>
<evidence type="ECO:0000256" key="5">
    <source>
        <dbReference type="ARBA" id="ARBA00022691"/>
    </source>
</evidence>
<dbReference type="Gene3D" id="3.40.50.150">
    <property type="entry name" value="Vaccinia Virus protein VP39"/>
    <property type="match status" value="1"/>
</dbReference>
<dbReference type="HAMAP" id="MF_00074">
    <property type="entry name" value="16SrRNA_methyltr_G"/>
    <property type="match status" value="1"/>
</dbReference>
<dbReference type="GO" id="GO:0032259">
    <property type="term" value="P:methylation"/>
    <property type="evidence" value="ECO:0007669"/>
    <property type="project" value="UniProtKB-KW"/>
</dbReference>
<feature type="binding site" evidence="6">
    <location>
        <position position="150"/>
    </location>
    <ligand>
        <name>S-adenosyl-L-methionine</name>
        <dbReference type="ChEBI" id="CHEBI:59789"/>
    </ligand>
</feature>
<dbReference type="RefSeq" id="WP_137642310.1">
    <property type="nucleotide sequence ID" value="NZ_BJEA01000007.1"/>
</dbReference>
<dbReference type="Proteomes" id="UP001589691">
    <property type="component" value="Unassembled WGS sequence"/>
</dbReference>
<feature type="binding site" evidence="6">
    <location>
        <begin position="130"/>
        <end position="131"/>
    </location>
    <ligand>
        <name>S-adenosyl-L-methionine</name>
        <dbReference type="ChEBI" id="CHEBI:59789"/>
    </ligand>
</feature>
<keyword evidence="3 6" id="KW-0489">Methyltransferase</keyword>
<name>A0ABV5WRL5_9LACO</name>
<evidence type="ECO:0000256" key="6">
    <source>
        <dbReference type="HAMAP-Rule" id="MF_00074"/>
    </source>
</evidence>
<dbReference type="NCBIfam" id="TIGR00138">
    <property type="entry name" value="rsmG_gidB"/>
    <property type="match status" value="1"/>
</dbReference>
<comment type="subcellular location">
    <subcellularLocation>
        <location evidence="6">Cytoplasm</location>
    </subcellularLocation>
</comment>
<evidence type="ECO:0000256" key="4">
    <source>
        <dbReference type="ARBA" id="ARBA00022679"/>
    </source>
</evidence>
<dbReference type="EC" id="2.1.1.-" evidence="6"/>
<evidence type="ECO:0000256" key="2">
    <source>
        <dbReference type="ARBA" id="ARBA00022552"/>
    </source>
</evidence>
<evidence type="ECO:0000256" key="1">
    <source>
        <dbReference type="ARBA" id="ARBA00022490"/>
    </source>
</evidence>
<feature type="region of interest" description="Disordered" evidence="7">
    <location>
        <begin position="221"/>
        <end position="245"/>
    </location>
</feature>
<proteinExistence type="inferred from homology"/>
<dbReference type="SUPFAM" id="SSF53335">
    <property type="entry name" value="S-adenosyl-L-methionine-dependent methyltransferases"/>
    <property type="match status" value="1"/>
</dbReference>
<evidence type="ECO:0000256" key="7">
    <source>
        <dbReference type="SAM" id="MobiDB-lite"/>
    </source>
</evidence>
<keyword evidence="1 6" id="KW-0963">Cytoplasm</keyword>
<comment type="caution">
    <text evidence="8">The sequence shown here is derived from an EMBL/GenBank/DDBJ whole genome shotgun (WGS) entry which is preliminary data.</text>
</comment>
<organism evidence="8 9">
    <name type="scientific">Lactiplantibacillus modestisalitolerans</name>
    <dbReference type="NCBI Taxonomy" id="1457219"/>
    <lineage>
        <taxon>Bacteria</taxon>
        <taxon>Bacillati</taxon>
        <taxon>Bacillota</taxon>
        <taxon>Bacilli</taxon>
        <taxon>Lactobacillales</taxon>
        <taxon>Lactobacillaceae</taxon>
        <taxon>Lactiplantibacillus</taxon>
    </lineage>
</organism>
<dbReference type="PANTHER" id="PTHR31760">
    <property type="entry name" value="S-ADENOSYL-L-METHIONINE-DEPENDENT METHYLTRANSFERASES SUPERFAMILY PROTEIN"/>
    <property type="match status" value="1"/>
</dbReference>
<evidence type="ECO:0000313" key="8">
    <source>
        <dbReference type="EMBL" id="MFB9768803.1"/>
    </source>
</evidence>